<comment type="similarity">
    <text evidence="1">Belongs to the FMO family.</text>
</comment>
<evidence type="ECO:0000256" key="2">
    <source>
        <dbReference type="ARBA" id="ARBA00022630"/>
    </source>
</evidence>
<feature type="region of interest" description="Disordered" evidence="5">
    <location>
        <begin position="425"/>
        <end position="449"/>
    </location>
</feature>
<dbReference type="PANTHER" id="PTHR23023">
    <property type="entry name" value="DIMETHYLANILINE MONOOXYGENASE"/>
    <property type="match status" value="1"/>
</dbReference>
<accession>A0A0D0BSF6</accession>
<dbReference type="SUPFAM" id="SSF51905">
    <property type="entry name" value="FAD/NAD(P)-binding domain"/>
    <property type="match status" value="1"/>
</dbReference>
<dbReference type="AlphaFoldDB" id="A0A0D0BSF6"/>
<dbReference type="Pfam" id="PF00743">
    <property type="entry name" value="FMO-like"/>
    <property type="match status" value="1"/>
</dbReference>
<evidence type="ECO:0008006" key="8">
    <source>
        <dbReference type="Google" id="ProtNLM"/>
    </source>
</evidence>
<evidence type="ECO:0000256" key="3">
    <source>
        <dbReference type="ARBA" id="ARBA00022827"/>
    </source>
</evidence>
<organism evidence="6 7">
    <name type="scientific">Collybiopsis luxurians FD-317 M1</name>
    <dbReference type="NCBI Taxonomy" id="944289"/>
    <lineage>
        <taxon>Eukaryota</taxon>
        <taxon>Fungi</taxon>
        <taxon>Dikarya</taxon>
        <taxon>Basidiomycota</taxon>
        <taxon>Agaricomycotina</taxon>
        <taxon>Agaricomycetes</taxon>
        <taxon>Agaricomycetidae</taxon>
        <taxon>Agaricales</taxon>
        <taxon>Marasmiineae</taxon>
        <taxon>Omphalotaceae</taxon>
        <taxon>Collybiopsis</taxon>
        <taxon>Collybiopsis luxurians</taxon>
    </lineage>
</organism>
<evidence type="ECO:0000313" key="6">
    <source>
        <dbReference type="EMBL" id="KIK58291.1"/>
    </source>
</evidence>
<keyword evidence="3" id="KW-0274">FAD</keyword>
<evidence type="ECO:0000256" key="5">
    <source>
        <dbReference type="SAM" id="MobiDB-lite"/>
    </source>
</evidence>
<name>A0A0D0BSF6_9AGAR</name>
<gene>
    <name evidence="6" type="ORF">GYMLUDRAFT_702019</name>
</gene>
<keyword evidence="7" id="KW-1185">Reference proteome</keyword>
<proteinExistence type="inferred from homology"/>
<evidence type="ECO:0000256" key="4">
    <source>
        <dbReference type="ARBA" id="ARBA00023002"/>
    </source>
</evidence>
<dbReference type="GO" id="GO:0050661">
    <property type="term" value="F:NADP binding"/>
    <property type="evidence" value="ECO:0007669"/>
    <property type="project" value="InterPro"/>
</dbReference>
<dbReference type="InterPro" id="IPR036188">
    <property type="entry name" value="FAD/NAD-bd_sf"/>
</dbReference>
<evidence type="ECO:0000313" key="7">
    <source>
        <dbReference type="Proteomes" id="UP000053593"/>
    </source>
</evidence>
<keyword evidence="4" id="KW-0560">Oxidoreductase</keyword>
<protein>
    <recommendedName>
        <fullName evidence="8">FAD/NAD(P)-binding domain-containing protein</fullName>
    </recommendedName>
</protein>
<dbReference type="OrthoDB" id="66881at2759"/>
<keyword evidence="2" id="KW-0285">Flavoprotein</keyword>
<reference evidence="6 7" key="1">
    <citation type="submission" date="2014-04" db="EMBL/GenBank/DDBJ databases">
        <title>Evolutionary Origins and Diversification of the Mycorrhizal Mutualists.</title>
        <authorList>
            <consortium name="DOE Joint Genome Institute"/>
            <consortium name="Mycorrhizal Genomics Consortium"/>
            <person name="Kohler A."/>
            <person name="Kuo A."/>
            <person name="Nagy L.G."/>
            <person name="Floudas D."/>
            <person name="Copeland A."/>
            <person name="Barry K.W."/>
            <person name="Cichocki N."/>
            <person name="Veneault-Fourrey C."/>
            <person name="LaButti K."/>
            <person name="Lindquist E.A."/>
            <person name="Lipzen A."/>
            <person name="Lundell T."/>
            <person name="Morin E."/>
            <person name="Murat C."/>
            <person name="Riley R."/>
            <person name="Ohm R."/>
            <person name="Sun H."/>
            <person name="Tunlid A."/>
            <person name="Henrissat B."/>
            <person name="Grigoriev I.V."/>
            <person name="Hibbett D.S."/>
            <person name="Martin F."/>
        </authorList>
    </citation>
    <scope>NUCLEOTIDE SEQUENCE [LARGE SCALE GENOMIC DNA]</scope>
    <source>
        <strain evidence="6 7">FD-317 M1</strain>
    </source>
</reference>
<dbReference type="PRINTS" id="PR00368">
    <property type="entry name" value="FADPNR"/>
</dbReference>
<dbReference type="InterPro" id="IPR020946">
    <property type="entry name" value="Flavin_mOase-like"/>
</dbReference>
<dbReference type="HOGENOM" id="CLU_006909_6_0_1"/>
<dbReference type="GO" id="GO:0050660">
    <property type="term" value="F:flavin adenine dinucleotide binding"/>
    <property type="evidence" value="ECO:0007669"/>
    <property type="project" value="InterPro"/>
</dbReference>
<dbReference type="Proteomes" id="UP000053593">
    <property type="component" value="Unassembled WGS sequence"/>
</dbReference>
<dbReference type="InterPro" id="IPR050346">
    <property type="entry name" value="FMO-like"/>
</dbReference>
<dbReference type="GO" id="GO:0004499">
    <property type="term" value="F:N,N-dimethylaniline monooxygenase activity"/>
    <property type="evidence" value="ECO:0007669"/>
    <property type="project" value="InterPro"/>
</dbReference>
<dbReference type="Gene3D" id="3.50.50.60">
    <property type="entry name" value="FAD/NAD(P)-binding domain"/>
    <property type="match status" value="2"/>
</dbReference>
<evidence type="ECO:0000256" key="1">
    <source>
        <dbReference type="ARBA" id="ARBA00009183"/>
    </source>
</evidence>
<sequence length="518" mass="57879">MPDSVNALPRPRRVLIIGGGPNGLVTLRNLVERGNFDRVELVERRDDVGGIWYLDNPDLETTGIFDPKPRWPSPAYPGLIGNLTPSFLSFSGAPFPPPPSTPHQPFPNVSETYQYLRSFATPYINKGLIRLNTEVTRVEELADGNGWKVESRSWHGSDAGRFSEEIWDAIVVCVGWFDHPVWPDTEGLNNLKKRGIAMHAKSWGGPAGFEDKRVIVVGNAHSGNDMTMQMAAVAKPPLYHSIRRPALPDFPSLPDPRVVDVPPVKRYTLRSVTSISGDDELGDTQEKVTVVLEDGTEINDIDVVLLGTGYRPNPGFIYVLPPPSPTPTADRSSESRNTSLGPVPLMSLLPSNSSHQNRVPYLHRHILYAYNPMLAFIGPEITSNPFTIADLASTWLALAWQDLIQYPDTSQGRLEFETRRIAELEERSRSPDEITDDTNAGPRKGRGSALGGYHVLSGSEEEDFMRELWEDVVKVNPELRKVLAEWNEEKKRERADLFAAKLRALQWERDSKLKLKAV</sequence>
<dbReference type="EMBL" id="KN834786">
    <property type="protein sequence ID" value="KIK58291.1"/>
    <property type="molecule type" value="Genomic_DNA"/>
</dbReference>